<comment type="subcellular location">
    <subcellularLocation>
        <location evidence="1">Cytoplasm</location>
    </subcellularLocation>
</comment>
<dbReference type="SUPFAM" id="SSF47986">
    <property type="entry name" value="DEATH domain"/>
    <property type="match status" value="2"/>
</dbReference>
<name>A0AAY5KP62_ESOLU</name>
<proteinExistence type="predicted"/>
<dbReference type="CDD" id="cd08321">
    <property type="entry name" value="Pyrin_ASC-like"/>
    <property type="match status" value="1"/>
</dbReference>
<evidence type="ECO:0000313" key="6">
    <source>
        <dbReference type="Proteomes" id="UP000265140"/>
    </source>
</evidence>
<dbReference type="Pfam" id="PF02758">
    <property type="entry name" value="PYRIN"/>
    <property type="match status" value="2"/>
</dbReference>
<dbReference type="GeneTree" id="ENSGT00730000111912"/>
<keyword evidence="6" id="KW-1185">Reference proteome</keyword>
<dbReference type="PANTHER" id="PTHR45690">
    <property type="entry name" value="NACHT, LRR AND PYD DOMAINS-CONTAINING PROTEIN 12"/>
    <property type="match status" value="1"/>
</dbReference>
<protein>
    <recommendedName>
        <fullName evidence="4">Pyrin domain-containing protein</fullName>
    </recommendedName>
</protein>
<dbReference type="InterPro" id="IPR011029">
    <property type="entry name" value="DEATH-like_dom_sf"/>
</dbReference>
<dbReference type="Ensembl" id="ENSELUT00000110558.1">
    <property type="protein sequence ID" value="ENSELUP00000090065.1"/>
    <property type="gene ID" value="ENSELUG00000026975.2"/>
</dbReference>
<dbReference type="GO" id="GO:0005737">
    <property type="term" value="C:cytoplasm"/>
    <property type="evidence" value="ECO:0007669"/>
    <property type="project" value="UniProtKB-SubCell"/>
</dbReference>
<reference evidence="5" key="2">
    <citation type="submission" date="2025-08" db="UniProtKB">
        <authorList>
            <consortium name="Ensembl"/>
        </authorList>
    </citation>
    <scope>IDENTIFICATION</scope>
</reference>
<feature type="domain" description="Pyrin" evidence="4">
    <location>
        <begin position="8"/>
        <end position="90"/>
    </location>
</feature>
<dbReference type="PROSITE" id="PS50824">
    <property type="entry name" value="DAPIN"/>
    <property type="match status" value="2"/>
</dbReference>
<dbReference type="PANTHER" id="PTHR45690:SF19">
    <property type="entry name" value="NACHT, LRR AND PYD DOMAINS-CONTAINING PROTEIN 3"/>
    <property type="match status" value="1"/>
</dbReference>
<keyword evidence="2" id="KW-0963">Cytoplasm</keyword>
<feature type="domain" description="Pyrin" evidence="4">
    <location>
        <begin position="151"/>
        <end position="240"/>
    </location>
</feature>
<dbReference type="AlphaFoldDB" id="A0AAY5KP62"/>
<keyword evidence="3" id="KW-0677">Repeat</keyword>
<accession>A0AAY5KP62</accession>
<evidence type="ECO:0000313" key="5">
    <source>
        <dbReference type="Ensembl" id="ENSELUP00000090065.1"/>
    </source>
</evidence>
<evidence type="ECO:0000259" key="4">
    <source>
        <dbReference type="PROSITE" id="PS50824"/>
    </source>
</evidence>
<sequence length="260" mass="30021">CLHVPALLLKTLEELTEEQMETFQSYLTSPQQSKYPPIPRSQLKNTDRLNTVDQMVKYWGLLRAVRTTVRILKEINKHDLAVKLEREYTEDENVKFDGLSGDLEMMKDVVLQTNFIPLLSSPLPHPSSSALDNHSLRIHSLSVSSRELDRMLPDQALLLKTLEVLTEKQMETFQFYLTSPQQSKYPPIPRSQLKNTDRQNTVDQMVKYWGLLVAVGSTVRILETINKHDLAVKLESDHIKGNTTRYIQYLTKVRTPLTFL</sequence>
<reference evidence="5 6" key="1">
    <citation type="submission" date="2020-02" db="EMBL/GenBank/DDBJ databases">
        <title>Esox lucius (northern pike) genome, fEsoLuc1, primary haplotype.</title>
        <authorList>
            <person name="Myers G."/>
            <person name="Karagic N."/>
            <person name="Meyer A."/>
            <person name="Pippel M."/>
            <person name="Reichard M."/>
            <person name="Winkler S."/>
            <person name="Tracey A."/>
            <person name="Sims Y."/>
            <person name="Howe K."/>
            <person name="Rhie A."/>
            <person name="Formenti G."/>
            <person name="Durbin R."/>
            <person name="Fedrigo O."/>
            <person name="Jarvis E.D."/>
        </authorList>
    </citation>
    <scope>NUCLEOTIDE SEQUENCE [LARGE SCALE GENOMIC DNA]</scope>
</reference>
<organism evidence="5 6">
    <name type="scientific">Esox lucius</name>
    <name type="common">Northern pike</name>
    <dbReference type="NCBI Taxonomy" id="8010"/>
    <lineage>
        <taxon>Eukaryota</taxon>
        <taxon>Metazoa</taxon>
        <taxon>Chordata</taxon>
        <taxon>Craniata</taxon>
        <taxon>Vertebrata</taxon>
        <taxon>Euteleostomi</taxon>
        <taxon>Actinopterygii</taxon>
        <taxon>Neopterygii</taxon>
        <taxon>Teleostei</taxon>
        <taxon>Protacanthopterygii</taxon>
        <taxon>Esociformes</taxon>
        <taxon>Esocidae</taxon>
        <taxon>Esox</taxon>
    </lineage>
</organism>
<evidence type="ECO:0000256" key="1">
    <source>
        <dbReference type="ARBA" id="ARBA00004496"/>
    </source>
</evidence>
<evidence type="ECO:0000256" key="2">
    <source>
        <dbReference type="ARBA" id="ARBA00022490"/>
    </source>
</evidence>
<dbReference type="Gene3D" id="1.10.533.10">
    <property type="entry name" value="Death Domain, Fas"/>
    <property type="match status" value="2"/>
</dbReference>
<dbReference type="InterPro" id="IPR004020">
    <property type="entry name" value="DAPIN"/>
</dbReference>
<dbReference type="SMART" id="SM01289">
    <property type="entry name" value="PYRIN"/>
    <property type="match status" value="2"/>
</dbReference>
<dbReference type="InterPro" id="IPR050637">
    <property type="entry name" value="NLRP_innate_immun_reg"/>
</dbReference>
<reference evidence="5" key="3">
    <citation type="submission" date="2025-09" db="UniProtKB">
        <authorList>
            <consortium name="Ensembl"/>
        </authorList>
    </citation>
    <scope>IDENTIFICATION</scope>
</reference>
<evidence type="ECO:0000256" key="3">
    <source>
        <dbReference type="ARBA" id="ARBA00022737"/>
    </source>
</evidence>
<dbReference type="Proteomes" id="UP000265140">
    <property type="component" value="Chromosome 9"/>
</dbReference>